<dbReference type="PANTHER" id="PTHR33463">
    <property type="entry name" value="NB-ARC DOMAIN-CONTAINING PROTEIN-RELATED"/>
    <property type="match status" value="1"/>
</dbReference>
<organism evidence="9 10">
    <name type="scientific">Vitis vinifera</name>
    <name type="common">Grape</name>
    <dbReference type="NCBI Taxonomy" id="29760"/>
    <lineage>
        <taxon>Eukaryota</taxon>
        <taxon>Viridiplantae</taxon>
        <taxon>Streptophyta</taxon>
        <taxon>Embryophyta</taxon>
        <taxon>Tracheophyta</taxon>
        <taxon>Spermatophyta</taxon>
        <taxon>Magnoliopsida</taxon>
        <taxon>eudicotyledons</taxon>
        <taxon>Gunneridae</taxon>
        <taxon>Pentapetalae</taxon>
        <taxon>rosids</taxon>
        <taxon>Vitales</taxon>
        <taxon>Vitaceae</taxon>
        <taxon>Viteae</taxon>
        <taxon>Vitis</taxon>
    </lineage>
</organism>
<dbReference type="InterPro" id="IPR032675">
    <property type="entry name" value="LRR_dom_sf"/>
</dbReference>
<dbReference type="InterPro" id="IPR002182">
    <property type="entry name" value="NB-ARC"/>
</dbReference>
<dbReference type="SUPFAM" id="SSF52540">
    <property type="entry name" value="P-loop containing nucleoside triphosphate hydrolases"/>
    <property type="match status" value="1"/>
</dbReference>
<dbReference type="GO" id="GO:0043531">
    <property type="term" value="F:ADP binding"/>
    <property type="evidence" value="ECO:0007669"/>
    <property type="project" value="InterPro"/>
</dbReference>
<feature type="compositionally biased region" description="Basic and acidic residues" evidence="6">
    <location>
        <begin position="145"/>
        <end position="154"/>
    </location>
</feature>
<dbReference type="AlphaFoldDB" id="A0A438C7P4"/>
<feature type="compositionally biased region" description="Basic and acidic residues" evidence="6">
    <location>
        <begin position="105"/>
        <end position="117"/>
    </location>
</feature>
<dbReference type="Gene3D" id="3.80.10.10">
    <property type="entry name" value="Ribonuclease Inhibitor"/>
    <property type="match status" value="2"/>
</dbReference>
<keyword evidence="4" id="KW-0611">Plant defense</keyword>
<dbReference type="Gene3D" id="1.10.8.430">
    <property type="entry name" value="Helical domain of apoptotic protease-activating factors"/>
    <property type="match status" value="1"/>
</dbReference>
<keyword evidence="3" id="KW-0547">Nucleotide-binding</keyword>
<feature type="domain" description="NB-ARC" evidence="7">
    <location>
        <begin position="249"/>
        <end position="389"/>
    </location>
</feature>
<dbReference type="InterPro" id="IPR055414">
    <property type="entry name" value="LRR_R13L4/SHOC2-like"/>
</dbReference>
<keyword evidence="2" id="KW-0677">Repeat</keyword>
<evidence type="ECO:0000256" key="2">
    <source>
        <dbReference type="ARBA" id="ARBA00022737"/>
    </source>
</evidence>
<name>A0A438C7P4_VITVI</name>
<evidence type="ECO:0000259" key="7">
    <source>
        <dbReference type="Pfam" id="PF00931"/>
    </source>
</evidence>
<dbReference type="PANTHER" id="PTHR33463:SF179">
    <property type="entry name" value="NB-ARC DOMAIN-CONTAINING PROTEIN"/>
    <property type="match status" value="1"/>
</dbReference>
<comment type="similarity">
    <text evidence="1">Belongs to the disease resistance NB-LRR family.</text>
</comment>
<evidence type="ECO:0000256" key="1">
    <source>
        <dbReference type="ARBA" id="ARBA00008894"/>
    </source>
</evidence>
<dbReference type="InterPro" id="IPR050905">
    <property type="entry name" value="Plant_NBS-LRR"/>
</dbReference>
<protein>
    <submittedName>
        <fullName evidence="9">Disease resistance protein RPS2</fullName>
    </submittedName>
</protein>
<reference evidence="9 10" key="1">
    <citation type="journal article" date="2018" name="PLoS Genet.">
        <title>Population sequencing reveals clonal diversity and ancestral inbreeding in the grapevine cultivar Chardonnay.</title>
        <authorList>
            <person name="Roach M.J."/>
            <person name="Johnson D.L."/>
            <person name="Bohlmann J."/>
            <person name="van Vuuren H.J."/>
            <person name="Jones S.J."/>
            <person name="Pretorius I.S."/>
            <person name="Schmidt S.A."/>
            <person name="Borneman A.R."/>
        </authorList>
    </citation>
    <scope>NUCLEOTIDE SEQUENCE [LARGE SCALE GENOMIC DNA]</scope>
    <source>
        <strain evidence="10">cv. Chardonnay</strain>
        <tissue evidence="9">Leaf</tissue>
    </source>
</reference>
<evidence type="ECO:0000256" key="5">
    <source>
        <dbReference type="ARBA" id="ARBA00022840"/>
    </source>
</evidence>
<comment type="caution">
    <text evidence="9">The sequence shown here is derived from an EMBL/GenBank/DDBJ whole genome shotgun (WGS) entry which is preliminary data.</text>
</comment>
<dbReference type="SUPFAM" id="SSF52058">
    <property type="entry name" value="L domain-like"/>
    <property type="match status" value="1"/>
</dbReference>
<evidence type="ECO:0000313" key="10">
    <source>
        <dbReference type="Proteomes" id="UP000288805"/>
    </source>
</evidence>
<feature type="compositionally biased region" description="Basic and acidic residues" evidence="6">
    <location>
        <begin position="125"/>
        <end position="137"/>
    </location>
</feature>
<accession>A0A438C7P4</accession>
<feature type="compositionally biased region" description="Polar residues" evidence="6">
    <location>
        <begin position="169"/>
        <end position="180"/>
    </location>
</feature>
<dbReference type="InterPro" id="IPR027417">
    <property type="entry name" value="P-loop_NTPase"/>
</dbReference>
<dbReference type="EMBL" id="QGNW01002499">
    <property type="protein sequence ID" value="RVW19262.1"/>
    <property type="molecule type" value="Genomic_DNA"/>
</dbReference>
<sequence>MEELNRMKDIVCLFLSYPMNMVNKGIHESWVLHVLKINRKVRKIEAPSKKEKIISPYISKLYSEIIALLGHSMDDIEAYVPHEMIEKMSQKTMGVDKTPSDSEEEQGKKAIIHREGEILSDSDVEQGKKTTIRRESETLSDSEVEQSKKTRTHSENQTLSDSEVEQGRKTTIQRESQILSDSEVDQSKKATIHRMSEALSDSEVDQSKKATIHRMSEALSDSEVDQSKKATIHRKSEALSDSEVEDDIENPEVQIIRISGREGIRVTSELKNLQQIRRMFDVVVQVPVSADSTINDVEENISVQLGVSVFNRTKLYRLLKDTNFLILLDYMHENINLSQLGTNWWNSKKIQKIVSTTKLQKVHHRMAIDLEIRMEDHLLPWELFCMNVGKVVSSSQIQGEAIDVVNRCCDHLLAIVLMGRALQEVNDVSIWKHASHALCLCPTSQRKDSILFNALAFICKQLGSKKKCVKHCALNIDKEGMDKVHLIQRWIKDGLIRTLNEGEAIVEDLLKAFLLESSQNGVSVRMRDEIREELGNLFPPVLNLGGEGLTMLPNDVSWEEADEIHLMNNELSELPDSPICPQLRVPPEVGELGNIEVLDFEGTEIISLPMDVGKLFKLTCLKLSFYGEDKDERKNNRSTTIIPQNAIGKLLQLEELSIDVNPDDERWNETVKNIIKEVCSLKGLKVLKLYLPEVVLLNEFKQNEISFSSLSRFSFIVGSHLKRIISRFPRETTFEFKKQKRCLKYVNGEDIPVEIKEVLQHATALFLDRHLTLTKLSEFGIENMKELEVCVLGECKEIQTLVDGAEINKQEDNAGDVNEETVLGSLRYLSIHYLKNLRSILKGPVQKGCLSSLKSLALHTCPQLTTIFTWDLLENLNILEDLVIENCPKIISLVTHELPAEEIQLCSIEHLPKLKKISLHYMHELISISSGLCIAPKVEWMSFYGCPNLKTLSPMDVSSSNLKGIIGEVDWWNELTWDVQKENLDSIFVPIKGATELMNQMAKIGDQLQH</sequence>
<dbReference type="Pfam" id="PF23598">
    <property type="entry name" value="LRR_14"/>
    <property type="match status" value="1"/>
</dbReference>
<proteinExistence type="inferred from homology"/>
<dbReference type="Pfam" id="PF00931">
    <property type="entry name" value="NB-ARC"/>
    <property type="match status" value="1"/>
</dbReference>
<dbReference type="Proteomes" id="UP000288805">
    <property type="component" value="Unassembled WGS sequence"/>
</dbReference>
<evidence type="ECO:0000313" key="9">
    <source>
        <dbReference type="EMBL" id="RVW19262.1"/>
    </source>
</evidence>
<dbReference type="GO" id="GO:0006952">
    <property type="term" value="P:defense response"/>
    <property type="evidence" value="ECO:0007669"/>
    <property type="project" value="UniProtKB-KW"/>
</dbReference>
<keyword evidence="5" id="KW-0067">ATP-binding</keyword>
<gene>
    <name evidence="9" type="primary">RPS2_37</name>
    <name evidence="9" type="ORF">CK203_095869</name>
</gene>
<evidence type="ECO:0000256" key="3">
    <source>
        <dbReference type="ARBA" id="ARBA00022741"/>
    </source>
</evidence>
<dbReference type="GO" id="GO:0005524">
    <property type="term" value="F:ATP binding"/>
    <property type="evidence" value="ECO:0007669"/>
    <property type="project" value="UniProtKB-KW"/>
</dbReference>
<evidence type="ECO:0000256" key="4">
    <source>
        <dbReference type="ARBA" id="ARBA00022821"/>
    </source>
</evidence>
<feature type="region of interest" description="Disordered" evidence="6">
    <location>
        <begin position="90"/>
        <end position="246"/>
    </location>
</feature>
<evidence type="ECO:0000256" key="6">
    <source>
        <dbReference type="SAM" id="MobiDB-lite"/>
    </source>
</evidence>
<dbReference type="InterPro" id="IPR042197">
    <property type="entry name" value="Apaf_helical"/>
</dbReference>
<evidence type="ECO:0000259" key="8">
    <source>
        <dbReference type="Pfam" id="PF23598"/>
    </source>
</evidence>
<feature type="domain" description="Disease resistance R13L4/SHOC-2-like LRR" evidence="8">
    <location>
        <begin position="585"/>
        <end position="884"/>
    </location>
</feature>